<comment type="caution">
    <text evidence="1">The sequence shown here is derived from an EMBL/GenBank/DDBJ whole genome shotgun (WGS) entry which is preliminary data.</text>
</comment>
<proteinExistence type="predicted"/>
<reference evidence="1 2" key="1">
    <citation type="submission" date="2013-02" db="EMBL/GenBank/DDBJ databases">
        <title>Draft genome sequence of Amycolatopsis vancoresmycina strain DSM 44592T.</title>
        <authorList>
            <person name="Kumar S."/>
            <person name="Kaur N."/>
            <person name="Kaur C."/>
            <person name="Raghava G.P.S."/>
            <person name="Mayilraj S."/>
        </authorList>
    </citation>
    <scope>NUCLEOTIDE SEQUENCE [LARGE SCALE GENOMIC DNA]</scope>
    <source>
        <strain evidence="1 2">DSM 44592</strain>
    </source>
</reference>
<dbReference type="EMBL" id="AOUO01000463">
    <property type="protein sequence ID" value="EOD64919.1"/>
    <property type="molecule type" value="Genomic_DNA"/>
</dbReference>
<protein>
    <submittedName>
        <fullName evidence="1">Uncharacterized protein</fullName>
    </submittedName>
</protein>
<gene>
    <name evidence="1" type="ORF">H480_29321</name>
</gene>
<accession>R1I372</accession>
<sequence>MEPGLDAERLALGTLCAELPALREECLALGAKEQHLLTRIEAEARARRPVTDLLRELVGPDVVRGLSTGLPGAGPGRADDERFGCPDGACDRLAHTVPAGPVPRCAVTGRSMTRR</sequence>
<dbReference type="PATRIC" id="fig|1292037.4.peg.5521"/>
<dbReference type="Proteomes" id="UP000014139">
    <property type="component" value="Unassembled WGS sequence"/>
</dbReference>
<dbReference type="eggNOG" id="ENOG50340UC">
    <property type="taxonomic scope" value="Bacteria"/>
</dbReference>
<evidence type="ECO:0000313" key="2">
    <source>
        <dbReference type="Proteomes" id="UP000014139"/>
    </source>
</evidence>
<evidence type="ECO:0000313" key="1">
    <source>
        <dbReference type="EMBL" id="EOD64919.1"/>
    </source>
</evidence>
<name>R1I372_9PSEU</name>
<dbReference type="AlphaFoldDB" id="R1I372"/>
<dbReference type="RefSeq" id="WP_003104605.1">
    <property type="nucleotide sequence ID" value="NZ_AOUO01000463.1"/>
</dbReference>
<dbReference type="OrthoDB" id="4559319at2"/>
<organism evidence="1 2">
    <name type="scientific">Amycolatopsis vancoresmycina DSM 44592</name>
    <dbReference type="NCBI Taxonomy" id="1292037"/>
    <lineage>
        <taxon>Bacteria</taxon>
        <taxon>Bacillati</taxon>
        <taxon>Actinomycetota</taxon>
        <taxon>Actinomycetes</taxon>
        <taxon>Pseudonocardiales</taxon>
        <taxon>Pseudonocardiaceae</taxon>
        <taxon>Amycolatopsis</taxon>
    </lineage>
</organism>
<keyword evidence="2" id="KW-1185">Reference proteome</keyword>